<organism evidence="1 2">
    <name type="scientific">Nonomuraea spiralis</name>
    <dbReference type="NCBI Taxonomy" id="46182"/>
    <lineage>
        <taxon>Bacteria</taxon>
        <taxon>Bacillati</taxon>
        <taxon>Actinomycetota</taxon>
        <taxon>Actinomycetes</taxon>
        <taxon>Streptosporangiales</taxon>
        <taxon>Streptosporangiaceae</taxon>
        <taxon>Nonomuraea</taxon>
    </lineage>
</organism>
<name>A0ABV5IQ67_9ACTN</name>
<dbReference type="EMBL" id="JBHMEI010000039">
    <property type="protein sequence ID" value="MFB9206678.1"/>
    <property type="molecule type" value="Genomic_DNA"/>
</dbReference>
<evidence type="ECO:0000313" key="2">
    <source>
        <dbReference type="Proteomes" id="UP001589647"/>
    </source>
</evidence>
<proteinExistence type="predicted"/>
<dbReference type="Proteomes" id="UP001589647">
    <property type="component" value="Unassembled WGS sequence"/>
</dbReference>
<reference evidence="1 2" key="1">
    <citation type="submission" date="2024-09" db="EMBL/GenBank/DDBJ databases">
        <authorList>
            <person name="Sun Q."/>
            <person name="Mori K."/>
        </authorList>
    </citation>
    <scope>NUCLEOTIDE SEQUENCE [LARGE SCALE GENOMIC DNA]</scope>
    <source>
        <strain evidence="1 2">CCM 3426</strain>
    </source>
</reference>
<accession>A0ABV5IQ67</accession>
<protein>
    <submittedName>
        <fullName evidence="1">Baseplate J/gp47 family protein</fullName>
    </submittedName>
</protein>
<keyword evidence="2" id="KW-1185">Reference proteome</keyword>
<comment type="caution">
    <text evidence="1">The sequence shown here is derived from an EMBL/GenBank/DDBJ whole genome shotgun (WGS) entry which is preliminary data.</text>
</comment>
<evidence type="ECO:0000313" key="1">
    <source>
        <dbReference type="EMBL" id="MFB9206678.1"/>
    </source>
</evidence>
<gene>
    <name evidence="1" type="ORF">ACFFV7_36170</name>
</gene>
<dbReference type="RefSeq" id="WP_189650730.1">
    <property type="nucleotide sequence ID" value="NZ_BMRC01000015.1"/>
</dbReference>
<sequence>MATIRQVGGRPAVDYLARDYESLLLSMRALVPDRLQQWKDFADEADLGNVLLELFAHMGDILSYYQDRVANESFLSTARTRRSVIDHLRLIGYELGTGAPAAAVLSVSVPGTVEDTVTLSRGDAFATRSRGDRPSLRFEYTRQAPLTIDFGAIRPDRHTLRKVFVGVPVEEGRLISEEHLGTSDGTANQLFPLAHPRLIRRPQAAGDLLIQTRLGGSTEQWTARDTLAFSQADQHDYVVEIDAEDRATVLFGDGLLGRVPPAGAAVLATYRVGGGLVGNVAVGEIDTIVAAPQLDGLGAKISNPEPAGGGAEREDIEHAVRHAPAVFRSLGRAVTVGDYKALALRFKGVAKVRAVPTGWNRVTLCVAPEGGGKVSDVLEEGLLGYLEDKRMINQIVEVVDVDYVPIYVSAKIGVESSYADAEVLERVRRAAADLLAFEHVDFAQPLYLSRFYEEIQNTAGVLYVSIAEFRRGDPRAPGGKATDTIESFGKIELGPNEIPVIPSDPAYATGINVETAERERP</sequence>